<evidence type="ECO:0000313" key="15">
    <source>
        <dbReference type="Proteomes" id="UP000029413"/>
    </source>
</evidence>
<keyword evidence="8 12" id="KW-0472">Membrane</keyword>
<keyword evidence="5" id="KW-0997">Cell inner membrane</keyword>
<evidence type="ECO:0000256" key="3">
    <source>
        <dbReference type="ARBA" id="ARBA00022475"/>
    </source>
</evidence>
<dbReference type="AlphaFoldDB" id="A0AAN0RNR0"/>
<evidence type="ECO:0000256" key="1">
    <source>
        <dbReference type="ARBA" id="ARBA00004377"/>
    </source>
</evidence>
<organism evidence="14 15">
    <name type="scientific">Burkholderia cenocepacia</name>
    <dbReference type="NCBI Taxonomy" id="95486"/>
    <lineage>
        <taxon>Bacteria</taxon>
        <taxon>Pseudomonadati</taxon>
        <taxon>Pseudomonadota</taxon>
        <taxon>Betaproteobacteria</taxon>
        <taxon>Burkholderiales</taxon>
        <taxon>Burkholderiaceae</taxon>
        <taxon>Burkholderia</taxon>
        <taxon>Burkholderia cepacia complex</taxon>
    </lineage>
</organism>
<comment type="similarity">
    <text evidence="9">Belongs to the GSP H family.</text>
</comment>
<dbReference type="GO" id="GO:0015627">
    <property type="term" value="C:type II protein secretion system complex"/>
    <property type="evidence" value="ECO:0007669"/>
    <property type="project" value="InterPro"/>
</dbReference>
<evidence type="ECO:0000259" key="13">
    <source>
        <dbReference type="Pfam" id="PF12019"/>
    </source>
</evidence>
<evidence type="ECO:0000313" key="14">
    <source>
        <dbReference type="EMBL" id="AIO31031.1"/>
    </source>
</evidence>
<dbReference type="Pfam" id="PF07963">
    <property type="entry name" value="N_methyl"/>
    <property type="match status" value="1"/>
</dbReference>
<evidence type="ECO:0000256" key="11">
    <source>
        <dbReference type="SAM" id="MobiDB-lite"/>
    </source>
</evidence>
<dbReference type="KEGG" id="bcen:DM39_7155"/>
<keyword evidence="7 12" id="KW-1133">Transmembrane helix</keyword>
<evidence type="ECO:0000256" key="2">
    <source>
        <dbReference type="ARBA" id="ARBA00021549"/>
    </source>
</evidence>
<protein>
    <recommendedName>
        <fullName evidence="2">Type II secretion system protein H</fullName>
    </recommendedName>
    <alternativeName>
        <fullName evidence="10">General secretion pathway protein H</fullName>
    </alternativeName>
</protein>
<accession>A0AAN0RNR0</accession>
<evidence type="ECO:0000256" key="8">
    <source>
        <dbReference type="ARBA" id="ARBA00023136"/>
    </source>
</evidence>
<evidence type="ECO:0000256" key="10">
    <source>
        <dbReference type="ARBA" id="ARBA00030775"/>
    </source>
</evidence>
<dbReference type="InterPro" id="IPR022346">
    <property type="entry name" value="T2SS_GspH"/>
</dbReference>
<feature type="transmembrane region" description="Helical" evidence="12">
    <location>
        <begin position="66"/>
        <end position="90"/>
    </location>
</feature>
<proteinExistence type="inferred from homology"/>
<dbReference type="SUPFAM" id="SSF54523">
    <property type="entry name" value="Pili subunits"/>
    <property type="match status" value="1"/>
</dbReference>
<evidence type="ECO:0000256" key="7">
    <source>
        <dbReference type="ARBA" id="ARBA00022989"/>
    </source>
</evidence>
<dbReference type="Gene3D" id="3.55.40.10">
    <property type="entry name" value="minor pseudopilin epsh domain"/>
    <property type="match status" value="1"/>
</dbReference>
<dbReference type="Pfam" id="PF12019">
    <property type="entry name" value="GspH"/>
    <property type="match status" value="1"/>
</dbReference>
<keyword evidence="6 12" id="KW-0812">Transmembrane</keyword>
<evidence type="ECO:0000256" key="12">
    <source>
        <dbReference type="SAM" id="Phobius"/>
    </source>
</evidence>
<dbReference type="EMBL" id="CP007782">
    <property type="protein sequence ID" value="AIO31031.1"/>
    <property type="molecule type" value="Genomic_DNA"/>
</dbReference>
<sequence length="215" mass="23007">MQISAPGSSGASSGGRAQAMASKWRCASGMRGASVPTESRRVRPRLQCNDDVGGRRPRSPLARREAGFTLLEMLVVLLIAGLLVAVVALAPSRNRRTDLAEEAQRLASLLESAGDEAQVRSQAIAWQPVNGGYRFLQRTESGAWTPMTDELFRARRWGADVTGVSIRYTGGGEPVSRVVIGDESIDVPVTITLSSDAVQLAVMSTGIGNYVVRRP</sequence>
<name>A0AAN0RNR0_9BURK</name>
<dbReference type="InterPro" id="IPR045584">
    <property type="entry name" value="Pilin-like"/>
</dbReference>
<feature type="region of interest" description="Disordered" evidence="11">
    <location>
        <begin position="28"/>
        <end position="59"/>
    </location>
</feature>
<comment type="subcellular location">
    <subcellularLocation>
        <location evidence="1">Cell inner membrane</location>
        <topology evidence="1">Single-pass membrane protein</topology>
    </subcellularLocation>
</comment>
<dbReference type="InterPro" id="IPR012902">
    <property type="entry name" value="N_methyl_site"/>
</dbReference>
<dbReference type="PROSITE" id="PS00409">
    <property type="entry name" value="PROKAR_NTER_METHYL"/>
    <property type="match status" value="1"/>
</dbReference>
<keyword evidence="4" id="KW-0488">Methylation</keyword>
<dbReference type="Proteomes" id="UP000029413">
    <property type="component" value="Chromosome 3"/>
</dbReference>
<evidence type="ECO:0000256" key="5">
    <source>
        <dbReference type="ARBA" id="ARBA00022519"/>
    </source>
</evidence>
<keyword evidence="15" id="KW-1185">Reference proteome</keyword>
<keyword evidence="3" id="KW-1003">Cell membrane</keyword>
<feature type="domain" description="General secretion pathway GspH" evidence="13">
    <location>
        <begin position="102"/>
        <end position="200"/>
    </location>
</feature>
<dbReference type="NCBIfam" id="TIGR02532">
    <property type="entry name" value="IV_pilin_GFxxxE"/>
    <property type="match status" value="1"/>
</dbReference>
<evidence type="ECO:0000256" key="4">
    <source>
        <dbReference type="ARBA" id="ARBA00022481"/>
    </source>
</evidence>
<dbReference type="GO" id="GO:0005886">
    <property type="term" value="C:plasma membrane"/>
    <property type="evidence" value="ECO:0007669"/>
    <property type="project" value="UniProtKB-SubCell"/>
</dbReference>
<dbReference type="GO" id="GO:0015628">
    <property type="term" value="P:protein secretion by the type II secretion system"/>
    <property type="evidence" value="ECO:0007669"/>
    <property type="project" value="InterPro"/>
</dbReference>
<evidence type="ECO:0000256" key="9">
    <source>
        <dbReference type="ARBA" id="ARBA00025772"/>
    </source>
</evidence>
<reference evidence="14 15" key="1">
    <citation type="submission" date="2014-05" db="EMBL/GenBank/DDBJ databases">
        <authorList>
            <person name="Bishop-Lilly K.A."/>
            <person name="Broomall S.M."/>
            <person name="Chain P.S."/>
            <person name="Chertkov O."/>
            <person name="Coyne S.R."/>
            <person name="Daligault H.E."/>
            <person name="Davenport K.W."/>
            <person name="Erkkila T."/>
            <person name="Frey K.G."/>
            <person name="Gibbons H.S."/>
            <person name="Gu W."/>
            <person name="Jaissle J."/>
            <person name="Johnson S.L."/>
            <person name="Koroleva G.I."/>
            <person name="Ladner J.T."/>
            <person name="Lo C.-C."/>
            <person name="Minogue T.D."/>
            <person name="Munk C."/>
            <person name="Palacios G.F."/>
            <person name="Redden C.L."/>
            <person name="Rosenzweig C.N."/>
            <person name="Scholz M.B."/>
            <person name="Teshima H."/>
            <person name="Xu Y."/>
        </authorList>
    </citation>
    <scope>NUCLEOTIDE SEQUENCE [LARGE SCALE GENOMIC DNA]</scope>
    <source>
        <strain evidence="14 15">DDS 22E-1</strain>
    </source>
</reference>
<gene>
    <name evidence="14" type="primary">gspH</name>
    <name evidence="14" type="ORF">DM39_7155</name>
</gene>
<evidence type="ECO:0000256" key="6">
    <source>
        <dbReference type="ARBA" id="ARBA00022692"/>
    </source>
</evidence>